<dbReference type="Pfam" id="PF01546">
    <property type="entry name" value="Peptidase_M20"/>
    <property type="match status" value="1"/>
</dbReference>
<dbReference type="GO" id="GO:0008777">
    <property type="term" value="F:acetylornithine deacetylase activity"/>
    <property type="evidence" value="ECO:0007669"/>
    <property type="project" value="TreeGrafter"/>
</dbReference>
<keyword evidence="3" id="KW-0645">Protease</keyword>
<keyword evidence="7 10" id="KW-0224">Dipeptidase</keyword>
<evidence type="ECO:0000256" key="2">
    <source>
        <dbReference type="ARBA" id="ARBA00006247"/>
    </source>
</evidence>
<feature type="domain" description="Peptidase M20 dimerisation" evidence="9">
    <location>
        <begin position="225"/>
        <end position="324"/>
    </location>
</feature>
<dbReference type="AlphaFoldDB" id="A0A923KWJ1"/>
<evidence type="ECO:0000313" key="10">
    <source>
        <dbReference type="EMBL" id="MBC3888500.1"/>
    </source>
</evidence>
<dbReference type="NCBIfam" id="TIGR01887">
    <property type="entry name" value="dipeptidaselike"/>
    <property type="match status" value="1"/>
</dbReference>
<keyword evidence="6" id="KW-0862">Zinc</keyword>
<evidence type="ECO:0000259" key="9">
    <source>
        <dbReference type="Pfam" id="PF07687"/>
    </source>
</evidence>
<keyword evidence="11" id="KW-1185">Reference proteome</keyword>
<reference evidence="10" key="1">
    <citation type="submission" date="2019-10" db="EMBL/GenBank/DDBJ databases">
        <authorList>
            <person name="Ross D.E."/>
            <person name="Gulliver D."/>
        </authorList>
    </citation>
    <scope>NUCLEOTIDE SEQUENCE</scope>
    <source>
        <strain evidence="10">DER-2019</strain>
    </source>
</reference>
<evidence type="ECO:0000256" key="5">
    <source>
        <dbReference type="ARBA" id="ARBA00022801"/>
    </source>
</evidence>
<dbReference type="GO" id="GO:0016805">
    <property type="term" value="F:dipeptidase activity"/>
    <property type="evidence" value="ECO:0007669"/>
    <property type="project" value="UniProtKB-KW"/>
</dbReference>
<dbReference type="InterPro" id="IPR011650">
    <property type="entry name" value="Peptidase_M20_dimer"/>
</dbReference>
<dbReference type="PANTHER" id="PTHR43808:SF31">
    <property type="entry name" value="N-ACETYL-L-CITRULLINE DEACETYLASE"/>
    <property type="match status" value="1"/>
</dbReference>
<dbReference type="GO" id="GO:0006526">
    <property type="term" value="P:L-arginine biosynthetic process"/>
    <property type="evidence" value="ECO:0007669"/>
    <property type="project" value="TreeGrafter"/>
</dbReference>
<dbReference type="Pfam" id="PF07687">
    <property type="entry name" value="M20_dimer"/>
    <property type="match status" value="1"/>
</dbReference>
<evidence type="ECO:0000313" key="11">
    <source>
        <dbReference type="Proteomes" id="UP000616595"/>
    </source>
</evidence>
<dbReference type="SUPFAM" id="SSF55031">
    <property type="entry name" value="Bacterial exopeptidase dimerisation domain"/>
    <property type="match status" value="1"/>
</dbReference>
<keyword evidence="5 10" id="KW-0378">Hydrolase</keyword>
<keyword evidence="4" id="KW-0479">Metal-binding</keyword>
<dbReference type="Gene3D" id="3.30.70.360">
    <property type="match status" value="1"/>
</dbReference>
<dbReference type="Gene3D" id="3.40.630.10">
    <property type="entry name" value="Zn peptidases"/>
    <property type="match status" value="2"/>
</dbReference>
<comment type="cofactor">
    <cofactor evidence="1">
        <name>Zn(2+)</name>
        <dbReference type="ChEBI" id="CHEBI:29105"/>
    </cofactor>
</comment>
<gene>
    <name evidence="10" type="ORF">GH810_09285</name>
</gene>
<protein>
    <submittedName>
        <fullName evidence="10">Sapep family Mn(2+)-dependent dipeptidase</fullName>
        <ecNumber evidence="10">3.4.13.-</ecNumber>
    </submittedName>
</protein>
<comment type="similarity">
    <text evidence="2">Belongs to the peptidase M20A family.</text>
</comment>
<evidence type="ECO:0000256" key="1">
    <source>
        <dbReference type="ARBA" id="ARBA00001947"/>
    </source>
</evidence>
<proteinExistence type="inferred from homology"/>
<dbReference type="GO" id="GO:0008237">
    <property type="term" value="F:metallopeptidase activity"/>
    <property type="evidence" value="ECO:0007669"/>
    <property type="project" value="UniProtKB-KW"/>
</dbReference>
<dbReference type="InterPro" id="IPR050072">
    <property type="entry name" value="Peptidase_M20A"/>
</dbReference>
<evidence type="ECO:0000256" key="4">
    <source>
        <dbReference type="ARBA" id="ARBA00022723"/>
    </source>
</evidence>
<dbReference type="EC" id="3.4.13.-" evidence="10"/>
<sequence length="421" mass="46192">MKYYLDERDMLQNLKGLLQINSTNADAGLIIPEAPLGTGINDAINFMLDLGSRFGFETKNCDGYCGYIEMGSGAEMVGILTHVDTVPVGDGWSFPPFDLTIEGDKAFGRGTIDDKGPTMVALYAMKALADKGTLLNKRVRLIIGGDEEGDEWHCMNRYKATEEPPTYAFSPDSGYPAIYAEKGILSISLEKDLDPSTPVMGFFSGSQINTVPDYAKAIISDKVFESTGKPAHASQPQEGVNAMLILAEELKNMGLNHPFLDLVGMATREGFNIDFEDEISGKLTLNPSIANVNRDKAVLKCDIRYPVTMTGSEIGQQIAKAVEPLGFSIKINHDLAPLHMDKESYLINSLQKVYEEYTGDTTGPKVIGGGTYARAFDNAVAFGGRFPEEPNTCHQTNEFWSIESMRKNFDIMTKALENLVR</sequence>
<evidence type="ECO:0000256" key="7">
    <source>
        <dbReference type="ARBA" id="ARBA00022997"/>
    </source>
</evidence>
<dbReference type="GO" id="GO:0006508">
    <property type="term" value="P:proteolysis"/>
    <property type="evidence" value="ECO:0007669"/>
    <property type="project" value="UniProtKB-KW"/>
</dbReference>
<evidence type="ECO:0000256" key="6">
    <source>
        <dbReference type="ARBA" id="ARBA00022833"/>
    </source>
</evidence>
<name>A0A923KWJ1_9FIRM</name>
<dbReference type="EMBL" id="WJBD01000009">
    <property type="protein sequence ID" value="MBC3888500.1"/>
    <property type="molecule type" value="Genomic_DNA"/>
</dbReference>
<evidence type="ECO:0000256" key="3">
    <source>
        <dbReference type="ARBA" id="ARBA00022670"/>
    </source>
</evidence>
<dbReference type="SUPFAM" id="SSF53187">
    <property type="entry name" value="Zn-dependent exopeptidases"/>
    <property type="match status" value="1"/>
</dbReference>
<dbReference type="InterPro" id="IPR010964">
    <property type="entry name" value="M20A_pepV-rel"/>
</dbReference>
<dbReference type="InterPro" id="IPR036264">
    <property type="entry name" value="Bact_exopeptidase_dim_dom"/>
</dbReference>
<keyword evidence="8" id="KW-0482">Metalloprotease</keyword>
<accession>A0A923KWJ1</accession>
<reference evidence="10" key="2">
    <citation type="submission" date="2020-10" db="EMBL/GenBank/DDBJ databases">
        <title>Comparative genomics of the Acetobacterium genus.</title>
        <authorList>
            <person name="Marshall C."/>
            <person name="May H."/>
            <person name="Norman S."/>
        </authorList>
    </citation>
    <scope>NUCLEOTIDE SEQUENCE</scope>
    <source>
        <strain evidence="10">DER-2019</strain>
    </source>
</reference>
<dbReference type="PANTHER" id="PTHR43808">
    <property type="entry name" value="ACETYLORNITHINE DEACETYLASE"/>
    <property type="match status" value="1"/>
</dbReference>
<dbReference type="InterPro" id="IPR002933">
    <property type="entry name" value="Peptidase_M20"/>
</dbReference>
<comment type="caution">
    <text evidence="10">The sequence shown here is derived from an EMBL/GenBank/DDBJ whole genome shotgun (WGS) entry which is preliminary data.</text>
</comment>
<evidence type="ECO:0000256" key="8">
    <source>
        <dbReference type="ARBA" id="ARBA00023049"/>
    </source>
</evidence>
<dbReference type="Proteomes" id="UP000616595">
    <property type="component" value="Unassembled WGS sequence"/>
</dbReference>
<dbReference type="GO" id="GO:0008270">
    <property type="term" value="F:zinc ion binding"/>
    <property type="evidence" value="ECO:0007669"/>
    <property type="project" value="InterPro"/>
</dbReference>
<dbReference type="OrthoDB" id="9761532at2"/>
<organism evidence="10 11">
    <name type="scientific">Acetobacterium paludosum</name>
    <dbReference type="NCBI Taxonomy" id="52693"/>
    <lineage>
        <taxon>Bacteria</taxon>
        <taxon>Bacillati</taxon>
        <taxon>Bacillota</taxon>
        <taxon>Clostridia</taxon>
        <taxon>Eubacteriales</taxon>
        <taxon>Eubacteriaceae</taxon>
        <taxon>Acetobacterium</taxon>
    </lineage>
</organism>